<accession>A0A8H6X7G5</accession>
<evidence type="ECO:0000313" key="2">
    <source>
        <dbReference type="EMBL" id="KAF7335973.1"/>
    </source>
</evidence>
<dbReference type="Gene3D" id="1.20.1280.50">
    <property type="match status" value="1"/>
</dbReference>
<comment type="caution">
    <text evidence="2">The sequence shown here is derived from an EMBL/GenBank/DDBJ whole genome shotgun (WGS) entry which is preliminary data.</text>
</comment>
<name>A0A8H6X7G5_9AGAR</name>
<proteinExistence type="predicted"/>
<reference evidence="2" key="1">
    <citation type="submission" date="2020-05" db="EMBL/GenBank/DDBJ databases">
        <title>Mycena genomes resolve the evolution of fungal bioluminescence.</title>
        <authorList>
            <person name="Tsai I.J."/>
        </authorList>
    </citation>
    <scope>NUCLEOTIDE SEQUENCE</scope>
    <source>
        <strain evidence="2">160909Yilan</strain>
    </source>
</reference>
<evidence type="ECO:0000313" key="3">
    <source>
        <dbReference type="Proteomes" id="UP000623467"/>
    </source>
</evidence>
<feature type="coiled-coil region" evidence="1">
    <location>
        <begin position="21"/>
        <end position="48"/>
    </location>
</feature>
<dbReference type="AlphaFoldDB" id="A0A8H6X7G5"/>
<gene>
    <name evidence="2" type="ORF">MSAN_02310900</name>
</gene>
<dbReference type="EMBL" id="JACAZH010000038">
    <property type="protein sequence ID" value="KAF7335973.1"/>
    <property type="molecule type" value="Genomic_DNA"/>
</dbReference>
<organism evidence="2 3">
    <name type="scientific">Mycena sanguinolenta</name>
    <dbReference type="NCBI Taxonomy" id="230812"/>
    <lineage>
        <taxon>Eukaryota</taxon>
        <taxon>Fungi</taxon>
        <taxon>Dikarya</taxon>
        <taxon>Basidiomycota</taxon>
        <taxon>Agaricomycotina</taxon>
        <taxon>Agaricomycetes</taxon>
        <taxon>Agaricomycetidae</taxon>
        <taxon>Agaricales</taxon>
        <taxon>Marasmiineae</taxon>
        <taxon>Mycenaceae</taxon>
        <taxon>Mycena</taxon>
    </lineage>
</organism>
<dbReference type="OrthoDB" id="3357519at2759"/>
<keyword evidence="1" id="KW-0175">Coiled coil</keyword>
<dbReference type="Proteomes" id="UP000623467">
    <property type="component" value="Unassembled WGS sequence"/>
</dbReference>
<protein>
    <submittedName>
        <fullName evidence="2">F-box domain-containing protein</fullName>
    </submittedName>
</protein>
<evidence type="ECO:0000256" key="1">
    <source>
        <dbReference type="SAM" id="Coils"/>
    </source>
</evidence>
<sequence length="258" mass="29287">MDGHSHIQSTASSRAADRAHIAEIEAQILSLEQSIRVLKAKKSRTQERLNSYVYPVLMLPSEITSEIFMKFIPEYPSPPPLTGLLSPTTLTHVCHQWREIALLTPALWRAILVPDYSDCTTASLLCIFETWLSRSGCFPLSISMEYIWNSLPDECVAALISHRARWEFVRMAVSDESIVHTMQGAIPLLRQFEIRTECITPPPSPIRFREVPRLCSATLWEFRNATNILPWSQLTSLTLIYINECGATVPDNQSQQVF</sequence>
<keyword evidence="3" id="KW-1185">Reference proteome</keyword>